<reference evidence="1" key="1">
    <citation type="submission" date="2023-07" db="EMBL/GenBank/DDBJ databases">
        <title>draft genome sequence of fig (Ficus carica).</title>
        <authorList>
            <person name="Takahashi T."/>
            <person name="Nishimura K."/>
        </authorList>
    </citation>
    <scope>NUCLEOTIDE SEQUENCE</scope>
</reference>
<evidence type="ECO:0000313" key="2">
    <source>
        <dbReference type="Proteomes" id="UP001187192"/>
    </source>
</evidence>
<protein>
    <submittedName>
        <fullName evidence="1">Uncharacterized protein</fullName>
    </submittedName>
</protein>
<gene>
    <name evidence="1" type="ORF">TIFTF001_039515</name>
</gene>
<comment type="caution">
    <text evidence="1">The sequence shown here is derived from an EMBL/GenBank/DDBJ whole genome shotgun (WGS) entry which is preliminary data.</text>
</comment>
<accession>A0AA88E9A3</accession>
<sequence>MENPSRTLKHAAQRFREKVLQHSPAHGHKTHSDLHTVVCRVFEQDGEEFKARMSRATLWFTKFAMNLMAATIGACRSTCRLALRCKATFFKIILAMSSEKLALMVSSRAAQMSVSHGHATRDLITEPVFVFESGFSCHSCHLKRRNIN</sequence>
<dbReference type="Proteomes" id="UP001187192">
    <property type="component" value="Unassembled WGS sequence"/>
</dbReference>
<evidence type="ECO:0000313" key="1">
    <source>
        <dbReference type="EMBL" id="GMN70472.1"/>
    </source>
</evidence>
<name>A0AA88E9A3_FICCA</name>
<organism evidence="1 2">
    <name type="scientific">Ficus carica</name>
    <name type="common">Common fig</name>
    <dbReference type="NCBI Taxonomy" id="3494"/>
    <lineage>
        <taxon>Eukaryota</taxon>
        <taxon>Viridiplantae</taxon>
        <taxon>Streptophyta</taxon>
        <taxon>Embryophyta</taxon>
        <taxon>Tracheophyta</taxon>
        <taxon>Spermatophyta</taxon>
        <taxon>Magnoliopsida</taxon>
        <taxon>eudicotyledons</taxon>
        <taxon>Gunneridae</taxon>
        <taxon>Pentapetalae</taxon>
        <taxon>rosids</taxon>
        <taxon>fabids</taxon>
        <taxon>Rosales</taxon>
        <taxon>Moraceae</taxon>
        <taxon>Ficeae</taxon>
        <taxon>Ficus</taxon>
    </lineage>
</organism>
<dbReference type="AlphaFoldDB" id="A0AA88E9A3"/>
<dbReference type="EMBL" id="BTGU01001153">
    <property type="protein sequence ID" value="GMN70472.1"/>
    <property type="molecule type" value="Genomic_DNA"/>
</dbReference>
<keyword evidence="2" id="KW-1185">Reference proteome</keyword>
<proteinExistence type="predicted"/>